<name>A0A918N2K5_9FLAO</name>
<evidence type="ECO:0000313" key="3">
    <source>
        <dbReference type="Proteomes" id="UP000601108"/>
    </source>
</evidence>
<evidence type="ECO:0000259" key="1">
    <source>
        <dbReference type="Pfam" id="PF18735"/>
    </source>
</evidence>
<dbReference type="Pfam" id="PF18735">
    <property type="entry name" value="HEPN_RiboL-PSP"/>
    <property type="match status" value="1"/>
</dbReference>
<dbReference type="InterPro" id="IPR041519">
    <property type="entry name" value="HEPN_RiboL-PSP"/>
</dbReference>
<accession>A0A918N2K5</accession>
<sequence length="265" mass="30791">MQHIFDKYKEDLNEIKKTISLLNILEDFAKEPNIEVNEESDSYLKKANKVKEVFKENRSGVTFIPGILMLYIAGRFENYIRTIFEETSTNVAKAHLTFKDLNKEFQNSLINDTSKVIANPRKYNHGDGARDTFIKILYSNIHENKLDRINYQCLSSTDMNMRTKVITELFKKINYKNIWTDISAQANLRSYFGGIEPNKTMSESQKRLDSFMDIRNSIAHQSDTVTWMSTNDSIGYIDFFIELGYAIGSVCPLHISKTQNEFRQD</sequence>
<dbReference type="RefSeq" id="WP_027413865.1">
    <property type="nucleotide sequence ID" value="NZ_BMWS01000012.1"/>
</dbReference>
<dbReference type="EMBL" id="BMWS01000012">
    <property type="protein sequence ID" value="GGX19322.1"/>
    <property type="molecule type" value="Genomic_DNA"/>
</dbReference>
<comment type="caution">
    <text evidence="2">The sequence shown here is derived from an EMBL/GenBank/DDBJ whole genome shotgun (WGS) entry which is preliminary data.</text>
</comment>
<organism evidence="2 3">
    <name type="scientific">Aquimarina muelleri</name>
    <dbReference type="NCBI Taxonomy" id="279356"/>
    <lineage>
        <taxon>Bacteria</taxon>
        <taxon>Pseudomonadati</taxon>
        <taxon>Bacteroidota</taxon>
        <taxon>Flavobacteriia</taxon>
        <taxon>Flavobacteriales</taxon>
        <taxon>Flavobacteriaceae</taxon>
        <taxon>Aquimarina</taxon>
    </lineage>
</organism>
<protein>
    <recommendedName>
        <fullName evidence="1">RiboL-PSP-HEPN domain-containing protein</fullName>
    </recommendedName>
</protein>
<feature type="domain" description="RiboL-PSP-HEPN" evidence="1">
    <location>
        <begin position="47"/>
        <end position="247"/>
    </location>
</feature>
<proteinExistence type="predicted"/>
<reference evidence="2 3" key="1">
    <citation type="journal article" date="2014" name="Int. J. Syst. Evol. Microbiol.">
        <title>Complete genome sequence of Corynebacterium casei LMG S-19264T (=DSM 44701T), isolated from a smear-ripened cheese.</title>
        <authorList>
            <consortium name="US DOE Joint Genome Institute (JGI-PGF)"/>
            <person name="Walter F."/>
            <person name="Albersmeier A."/>
            <person name="Kalinowski J."/>
            <person name="Ruckert C."/>
        </authorList>
    </citation>
    <scope>NUCLEOTIDE SEQUENCE [LARGE SCALE GENOMIC DNA]</scope>
    <source>
        <strain evidence="2 3">KCTC 12285</strain>
    </source>
</reference>
<dbReference type="AlphaFoldDB" id="A0A918N2K5"/>
<gene>
    <name evidence="2" type="ORF">GCM10007384_20850</name>
</gene>
<keyword evidence="3" id="KW-1185">Reference proteome</keyword>
<dbReference type="Proteomes" id="UP000601108">
    <property type="component" value="Unassembled WGS sequence"/>
</dbReference>
<evidence type="ECO:0000313" key="2">
    <source>
        <dbReference type="EMBL" id="GGX19322.1"/>
    </source>
</evidence>